<gene>
    <name evidence="2" type="ORF">E4T21_00995</name>
</gene>
<sequence length="990" mass="106519">MSYRIDIEALRRYSTDGVTSTALTQAQQQRFENAVEDALEGRSSAGGSGELDAGEERIFVIEEGDSLAKLADELNVDFDELVELNQREDMPNLDQVDSGDVVFVPQTSPEEAATSPRNEQGIPEGEQDFVNSLYEQGNDLEYADDPSAIDYDAEVGQLSTDVQSYLNALPPSERQDALQRLYDNDWVDAGPAQMAIEQAAEDLNLELGETSHAGPEAEGQAREIIDQAKGESDPNEALRVLEEGYDDASPAVQSAIDRSSDAREIAENAASDFMSEAQAADAPGEALRIYEEGYNNAPERVRQALDDSSDAQALFDEAAEWAAEPMMEELDGADMPAAKTLQTMDRLDALTNDLDPETAAKLMDAMLPQFEQAQQHFRDDGYGGIEIGIDGTMTLNDILDRIADTEKGSEMANQVAEMGLFDMNGVRSALQQSVSEGKPLPSLAIAIASLDGVGSFREEVISAAEQFRDSTIGDQSEAYYGHLEELSYLISSGGPAMTQEQLETAIEDYIDSKGDGWSEDLEGLREDLADSGATLLEHIQQLQSLPDEVRSEYQDRIDGLIDDPNSQLAVSTALQENPELVRGEAGDKLVETFNELGIKGEDPLAVTLVGAYLNENVLGSTQDLDFTDADAMADARSAIEDALSNKPELAQLLGVSTSDLNEVATLLSGVIPSEPLPDGDDFGRVNGILRNLNNTLDKIDEKVLLRSTPFNTVFRTTAFTIVGSGLINAGHNFIENPDPRTAAELGVAMSRVGVDSAQLVAAYRNITDTGTVHNLKTAGKFVHIMGAALAGADAIMRFQEGDYWGAGLNAAAATGVGIAVIWGSTSWGGPVGFGIATAASVGLLIKESMEEPPYQTQTTADFLAHAGLSEEAADILIKRSEDGYNALPLLMRYGELHGLTPEQTVDWINSIPEGENGDVMLGALRDNLLNTLDDHLADGNVSQFDEHIDDFELISPSLGEARAGVLSPRSATELDHILPQLDIESPQAYA</sequence>
<dbReference type="RefSeq" id="WP_149282719.1">
    <property type="nucleotide sequence ID" value="NZ_CP038437.2"/>
</dbReference>
<proteinExistence type="predicted"/>
<dbReference type="PROSITE" id="PS51782">
    <property type="entry name" value="LYSM"/>
    <property type="match status" value="1"/>
</dbReference>
<dbReference type="InterPro" id="IPR036779">
    <property type="entry name" value="LysM_dom_sf"/>
</dbReference>
<dbReference type="KEGG" id="hbh:E4T21_00995"/>
<name>A0A5C1NBG9_9GAMM</name>
<dbReference type="EMBL" id="CP038437">
    <property type="protein sequence ID" value="QEM80290.1"/>
    <property type="molecule type" value="Genomic_DNA"/>
</dbReference>
<dbReference type="Gene3D" id="3.10.350.10">
    <property type="entry name" value="LysM domain"/>
    <property type="match status" value="1"/>
</dbReference>
<evidence type="ECO:0000313" key="2">
    <source>
        <dbReference type="EMBL" id="QEM80290.1"/>
    </source>
</evidence>
<dbReference type="Proteomes" id="UP000324285">
    <property type="component" value="Chromosome"/>
</dbReference>
<feature type="domain" description="LysM" evidence="1">
    <location>
        <begin position="57"/>
        <end position="104"/>
    </location>
</feature>
<organism evidence="2 3">
    <name type="scientific">Halomonas binhaiensis</name>
    <dbReference type="NCBI Taxonomy" id="2562282"/>
    <lineage>
        <taxon>Bacteria</taxon>
        <taxon>Pseudomonadati</taxon>
        <taxon>Pseudomonadota</taxon>
        <taxon>Gammaproteobacteria</taxon>
        <taxon>Oceanospirillales</taxon>
        <taxon>Halomonadaceae</taxon>
        <taxon>Halomonas</taxon>
    </lineage>
</organism>
<dbReference type="InterPro" id="IPR018392">
    <property type="entry name" value="LysM"/>
</dbReference>
<evidence type="ECO:0000259" key="1">
    <source>
        <dbReference type="PROSITE" id="PS51782"/>
    </source>
</evidence>
<keyword evidence="3" id="KW-1185">Reference proteome</keyword>
<dbReference type="AlphaFoldDB" id="A0A5C1NBG9"/>
<reference evidence="2" key="1">
    <citation type="submission" date="2021-02" db="EMBL/GenBank/DDBJ databases">
        <title>Strain Y2R2, a novel species of the genus Halomonas.</title>
        <authorList>
            <person name="Huang H."/>
        </authorList>
    </citation>
    <scope>NUCLEOTIDE SEQUENCE</scope>
    <source>
        <strain evidence="2">Y2R2</strain>
    </source>
</reference>
<protein>
    <recommendedName>
        <fullName evidence="1">LysM domain-containing protein</fullName>
    </recommendedName>
</protein>
<accession>A0A5C1NBG9</accession>
<dbReference type="OrthoDB" id="361944at2"/>
<evidence type="ECO:0000313" key="3">
    <source>
        <dbReference type="Proteomes" id="UP000324285"/>
    </source>
</evidence>